<dbReference type="EMBL" id="BAAAPF010000323">
    <property type="protein sequence ID" value="GAA1501914.1"/>
    <property type="molecule type" value="Genomic_DNA"/>
</dbReference>
<proteinExistence type="predicted"/>
<accession>A0ABP4KGF6</accession>
<feature type="compositionally biased region" description="Basic and acidic residues" evidence="1">
    <location>
        <begin position="22"/>
        <end position="32"/>
    </location>
</feature>
<keyword evidence="3" id="KW-1185">Reference proteome</keyword>
<gene>
    <name evidence="2" type="ORF">GCM10009802_58860</name>
</gene>
<reference evidence="3" key="1">
    <citation type="journal article" date="2019" name="Int. J. Syst. Evol. Microbiol.">
        <title>The Global Catalogue of Microorganisms (GCM) 10K type strain sequencing project: providing services to taxonomists for standard genome sequencing and annotation.</title>
        <authorList>
            <consortium name="The Broad Institute Genomics Platform"/>
            <consortium name="The Broad Institute Genome Sequencing Center for Infectious Disease"/>
            <person name="Wu L."/>
            <person name="Ma J."/>
        </authorList>
    </citation>
    <scope>NUCLEOTIDE SEQUENCE [LARGE SCALE GENOMIC DNA]</scope>
    <source>
        <strain evidence="3">JCM 15481</strain>
    </source>
</reference>
<organism evidence="2 3">
    <name type="scientific">Streptomyces synnematoformans</name>
    <dbReference type="NCBI Taxonomy" id="415721"/>
    <lineage>
        <taxon>Bacteria</taxon>
        <taxon>Bacillati</taxon>
        <taxon>Actinomycetota</taxon>
        <taxon>Actinomycetes</taxon>
        <taxon>Kitasatosporales</taxon>
        <taxon>Streptomycetaceae</taxon>
        <taxon>Streptomyces</taxon>
    </lineage>
</organism>
<evidence type="ECO:0000256" key="1">
    <source>
        <dbReference type="SAM" id="MobiDB-lite"/>
    </source>
</evidence>
<name>A0ABP4KGF6_9ACTN</name>
<protein>
    <submittedName>
        <fullName evidence="2">Uncharacterized protein</fullName>
    </submittedName>
</protein>
<evidence type="ECO:0000313" key="3">
    <source>
        <dbReference type="Proteomes" id="UP001500443"/>
    </source>
</evidence>
<sequence>MGVAELLAAGAAGAAVSTPPAADEHVGEHAGERAPGPAAAERAQAADRARAAGDQTPAPEQHAA</sequence>
<dbReference type="Proteomes" id="UP001500443">
    <property type="component" value="Unassembled WGS sequence"/>
</dbReference>
<comment type="caution">
    <text evidence="2">The sequence shown here is derived from an EMBL/GenBank/DDBJ whole genome shotgun (WGS) entry which is preliminary data.</text>
</comment>
<feature type="compositionally biased region" description="Low complexity" evidence="1">
    <location>
        <begin position="33"/>
        <end position="43"/>
    </location>
</feature>
<feature type="region of interest" description="Disordered" evidence="1">
    <location>
        <begin position="1"/>
        <end position="64"/>
    </location>
</feature>
<feature type="compositionally biased region" description="Low complexity" evidence="1">
    <location>
        <begin position="1"/>
        <end position="21"/>
    </location>
</feature>
<evidence type="ECO:0000313" key="2">
    <source>
        <dbReference type="EMBL" id="GAA1501914.1"/>
    </source>
</evidence>